<sequence length="76" mass="8285">MFSALEDAVSALVAEKHGPDCVVGSWVLVAESIAPEDGKDRSAWLCEGQGSPLSRRGLVECARDMYARSVRRFDDD</sequence>
<protein>
    <submittedName>
        <fullName evidence="1">Uncharacterized protein</fullName>
    </submittedName>
</protein>
<proteinExistence type="predicted"/>
<name>A0A8S5T1N9_9CAUD</name>
<reference evidence="1" key="1">
    <citation type="journal article" date="2021" name="Proc. Natl. Acad. Sci. U.S.A.">
        <title>A Catalog of Tens of Thousands of Viruses from Human Metagenomes Reveals Hidden Associations with Chronic Diseases.</title>
        <authorList>
            <person name="Tisza M.J."/>
            <person name="Buck C.B."/>
        </authorList>
    </citation>
    <scope>NUCLEOTIDE SEQUENCE</scope>
    <source>
        <strain evidence="1">CtnR15</strain>
    </source>
</reference>
<evidence type="ECO:0000313" key="1">
    <source>
        <dbReference type="EMBL" id="DAF57150.1"/>
    </source>
</evidence>
<dbReference type="EMBL" id="BK032729">
    <property type="protein sequence ID" value="DAF57150.1"/>
    <property type="molecule type" value="Genomic_DNA"/>
</dbReference>
<organism evidence="1">
    <name type="scientific">Siphoviridae sp. ctnR15</name>
    <dbReference type="NCBI Taxonomy" id="2827938"/>
    <lineage>
        <taxon>Viruses</taxon>
        <taxon>Duplodnaviria</taxon>
        <taxon>Heunggongvirae</taxon>
        <taxon>Uroviricota</taxon>
        <taxon>Caudoviricetes</taxon>
    </lineage>
</organism>
<accession>A0A8S5T1N9</accession>